<protein>
    <recommendedName>
        <fullName evidence="3">histidine kinase</fullName>
        <ecNumber evidence="3">2.7.13.3</ecNumber>
    </recommendedName>
</protein>
<dbReference type="InterPro" id="IPR003594">
    <property type="entry name" value="HATPase_dom"/>
</dbReference>
<evidence type="ECO:0000256" key="2">
    <source>
        <dbReference type="ARBA" id="ARBA00004429"/>
    </source>
</evidence>
<evidence type="ECO:0000256" key="3">
    <source>
        <dbReference type="ARBA" id="ARBA00012438"/>
    </source>
</evidence>
<feature type="transmembrane region" description="Helical" evidence="13">
    <location>
        <begin position="150"/>
        <end position="173"/>
    </location>
</feature>
<dbReference type="AlphaFoldDB" id="E6QBH5"/>
<organism evidence="15">
    <name type="scientific">mine drainage metagenome</name>
    <dbReference type="NCBI Taxonomy" id="410659"/>
    <lineage>
        <taxon>unclassified sequences</taxon>
        <taxon>metagenomes</taxon>
        <taxon>ecological metagenomes</taxon>
    </lineage>
</organism>
<keyword evidence="6" id="KW-0597">Phosphoprotein</keyword>
<dbReference type="Gene3D" id="3.30.565.10">
    <property type="entry name" value="Histidine kinase-like ATPase, C-terminal domain"/>
    <property type="match status" value="1"/>
</dbReference>
<feature type="transmembrane region" description="Helical" evidence="13">
    <location>
        <begin position="15"/>
        <end position="38"/>
    </location>
</feature>
<dbReference type="GO" id="GO:0005886">
    <property type="term" value="C:plasma membrane"/>
    <property type="evidence" value="ECO:0007669"/>
    <property type="project" value="UniProtKB-SubCell"/>
</dbReference>
<dbReference type="InterPro" id="IPR036097">
    <property type="entry name" value="HisK_dim/P_sf"/>
</dbReference>
<name>E6QBH5_9ZZZZ</name>
<sequence>MSSQGGRRLFSQTAWTLGLGIVVLQILTLLIVVATVLYPLAERSAEDLAGLIVISAKTYTELSPEDRPAFLTSLRADNGMEIAKHLDRSVSHTHGHIYSWLLSRALSRRLGAPAAVYVLGGSTHTFWVPVPIGGHNIWVYFDRRRLVSSLPVAMIFVIVFSTLALLVLTMILVRRVLRPLEVISEALRGSLKAPLPSLPHGGAYEFQNILNIFANLRTRLQAMINHQSLLLTGISHDLRSPLARLRMAWELLPDNTPQHLREGMLQDIERMDALLAQSLALGRGMSAKVADFDLMVLLAEVGADFEREGGHWQATLPRRYPFRGDREALRRLLSNLLDNALRYGGGRVRAEFQKTQGRTQLRLCDEGPGVPEADLETVFEPFIRLDDARGHGEGSGLGLAIARQLAEAQGMRLRLFTPSAVGSARNCPGPHDRSGGGGRTAGIWFYAVMFPERWSILRRVPVNDGDAAGG</sequence>
<comment type="subcellular location">
    <subcellularLocation>
        <location evidence="2">Cell inner membrane</location>
        <topology evidence="2">Multi-pass membrane protein</topology>
    </subcellularLocation>
</comment>
<proteinExistence type="predicted"/>
<dbReference type="CDD" id="cd00082">
    <property type="entry name" value="HisKA"/>
    <property type="match status" value="1"/>
</dbReference>
<comment type="caution">
    <text evidence="15">The sequence shown here is derived from an EMBL/GenBank/DDBJ whole genome shotgun (WGS) entry which is preliminary data.</text>
</comment>
<keyword evidence="8 13" id="KW-0812">Transmembrane</keyword>
<keyword evidence="12 13" id="KW-0472">Membrane</keyword>
<reference evidence="15" key="1">
    <citation type="submission" date="2009-10" db="EMBL/GenBank/DDBJ databases">
        <title>Diversity of trophic interactions inside an arsenic-rich microbial ecosystem.</title>
        <authorList>
            <person name="Bertin P.N."/>
            <person name="Heinrich-Salmeron A."/>
            <person name="Pelletier E."/>
            <person name="Goulhen-Chollet F."/>
            <person name="Arsene-Ploetze F."/>
            <person name="Gallien S."/>
            <person name="Calteau A."/>
            <person name="Vallenet D."/>
            <person name="Casiot C."/>
            <person name="Chane-Woon-Ming B."/>
            <person name="Giloteaux L."/>
            <person name="Barakat M."/>
            <person name="Bonnefoy V."/>
            <person name="Bruneel O."/>
            <person name="Chandler M."/>
            <person name="Cleiss J."/>
            <person name="Duran R."/>
            <person name="Elbaz-Poulichet F."/>
            <person name="Fonknechten N."/>
            <person name="Lauga B."/>
            <person name="Mornico D."/>
            <person name="Ortet P."/>
            <person name="Schaeffer C."/>
            <person name="Siguier P."/>
            <person name="Alexander Thil Smith A."/>
            <person name="Van Dorsselaer A."/>
            <person name="Weissenbach J."/>
            <person name="Medigue C."/>
            <person name="Le Paslier D."/>
        </authorList>
    </citation>
    <scope>NUCLEOTIDE SEQUENCE</scope>
</reference>
<evidence type="ECO:0000256" key="1">
    <source>
        <dbReference type="ARBA" id="ARBA00000085"/>
    </source>
</evidence>
<evidence type="ECO:0000256" key="11">
    <source>
        <dbReference type="ARBA" id="ARBA00023012"/>
    </source>
</evidence>
<evidence type="ECO:0000313" key="15">
    <source>
        <dbReference type="EMBL" id="CBI04551.1"/>
    </source>
</evidence>
<dbReference type="SMART" id="SM00388">
    <property type="entry name" value="HisKA"/>
    <property type="match status" value="1"/>
</dbReference>
<evidence type="ECO:0000256" key="8">
    <source>
        <dbReference type="ARBA" id="ARBA00022692"/>
    </source>
</evidence>
<evidence type="ECO:0000256" key="9">
    <source>
        <dbReference type="ARBA" id="ARBA00022777"/>
    </source>
</evidence>
<dbReference type="Gene3D" id="3.30.450.300">
    <property type="entry name" value="Sensor histidine kinase RisS, periplasmic domain"/>
    <property type="match status" value="1"/>
</dbReference>
<evidence type="ECO:0000256" key="5">
    <source>
        <dbReference type="ARBA" id="ARBA00022519"/>
    </source>
</evidence>
<evidence type="ECO:0000256" key="6">
    <source>
        <dbReference type="ARBA" id="ARBA00022553"/>
    </source>
</evidence>
<dbReference type="InterPro" id="IPR038421">
    <property type="entry name" value="RisS_PPD_sf"/>
</dbReference>
<dbReference type="InterPro" id="IPR050980">
    <property type="entry name" value="2C_sensor_his_kinase"/>
</dbReference>
<dbReference type="InterPro" id="IPR003661">
    <property type="entry name" value="HisK_dim/P_dom"/>
</dbReference>
<evidence type="ECO:0000256" key="13">
    <source>
        <dbReference type="SAM" id="Phobius"/>
    </source>
</evidence>
<evidence type="ECO:0000256" key="10">
    <source>
        <dbReference type="ARBA" id="ARBA00022989"/>
    </source>
</evidence>
<evidence type="ECO:0000256" key="4">
    <source>
        <dbReference type="ARBA" id="ARBA00022475"/>
    </source>
</evidence>
<dbReference type="PANTHER" id="PTHR44936">
    <property type="entry name" value="SENSOR PROTEIN CREC"/>
    <property type="match status" value="1"/>
</dbReference>
<accession>E6QBH5</accession>
<dbReference type="EMBL" id="CABP01000070">
    <property type="protein sequence ID" value="CBI04551.1"/>
    <property type="molecule type" value="Genomic_DNA"/>
</dbReference>
<dbReference type="InterPro" id="IPR005467">
    <property type="entry name" value="His_kinase_dom"/>
</dbReference>
<dbReference type="SMART" id="SM00387">
    <property type="entry name" value="HATPase_c"/>
    <property type="match status" value="1"/>
</dbReference>
<dbReference type="Pfam" id="PF02518">
    <property type="entry name" value="HATPase_c"/>
    <property type="match status" value="1"/>
</dbReference>
<dbReference type="SUPFAM" id="SSF55874">
    <property type="entry name" value="ATPase domain of HSP90 chaperone/DNA topoisomerase II/histidine kinase"/>
    <property type="match status" value="1"/>
</dbReference>
<dbReference type="Gene3D" id="1.10.287.130">
    <property type="match status" value="1"/>
</dbReference>
<keyword evidence="11" id="KW-0902">Two-component regulatory system</keyword>
<keyword evidence="7 15" id="KW-0808">Transferase</keyword>
<keyword evidence="9" id="KW-0418">Kinase</keyword>
<dbReference type="GO" id="GO:0000155">
    <property type="term" value="F:phosphorelay sensor kinase activity"/>
    <property type="evidence" value="ECO:0007669"/>
    <property type="project" value="InterPro"/>
</dbReference>
<evidence type="ECO:0000256" key="12">
    <source>
        <dbReference type="ARBA" id="ARBA00023136"/>
    </source>
</evidence>
<feature type="domain" description="Histidine kinase" evidence="14">
    <location>
        <begin position="233"/>
        <end position="433"/>
    </location>
</feature>
<dbReference type="EC" id="2.7.13.3" evidence="3"/>
<comment type="catalytic activity">
    <reaction evidence="1">
        <text>ATP + protein L-histidine = ADP + protein N-phospho-L-histidine.</text>
        <dbReference type="EC" id="2.7.13.3"/>
    </reaction>
</comment>
<dbReference type="InterPro" id="IPR036890">
    <property type="entry name" value="HATPase_C_sf"/>
</dbReference>
<keyword evidence="10 13" id="KW-1133">Transmembrane helix</keyword>
<evidence type="ECO:0000259" key="14">
    <source>
        <dbReference type="PROSITE" id="PS50109"/>
    </source>
</evidence>
<dbReference type="InterPro" id="IPR004358">
    <property type="entry name" value="Sig_transdc_His_kin-like_C"/>
</dbReference>
<dbReference type="PANTHER" id="PTHR44936:SF5">
    <property type="entry name" value="SENSOR HISTIDINE KINASE ENVZ"/>
    <property type="match status" value="1"/>
</dbReference>
<dbReference type="PROSITE" id="PS50109">
    <property type="entry name" value="HIS_KIN"/>
    <property type="match status" value="1"/>
</dbReference>
<keyword evidence="5" id="KW-0997">Cell inner membrane</keyword>
<dbReference type="PRINTS" id="PR00344">
    <property type="entry name" value="BCTRLSENSOR"/>
</dbReference>
<gene>
    <name evidence="15" type="ORF">CARN5_2010</name>
</gene>
<evidence type="ECO:0000256" key="7">
    <source>
        <dbReference type="ARBA" id="ARBA00022679"/>
    </source>
</evidence>
<keyword evidence="4" id="KW-1003">Cell membrane</keyword>
<dbReference type="Pfam" id="PF00512">
    <property type="entry name" value="HisKA"/>
    <property type="match status" value="1"/>
</dbReference>
<dbReference type="SUPFAM" id="SSF47384">
    <property type="entry name" value="Homodimeric domain of signal transducing histidine kinase"/>
    <property type="match status" value="1"/>
</dbReference>